<gene>
    <name evidence="5" type="ORF">SAMN05421813_10681</name>
</gene>
<dbReference type="RefSeq" id="WP_090701969.1">
    <property type="nucleotide sequence ID" value="NZ_FNHH01000006.1"/>
</dbReference>
<dbReference type="PROSITE" id="PS01124">
    <property type="entry name" value="HTH_ARAC_FAMILY_2"/>
    <property type="match status" value="1"/>
</dbReference>
<dbReference type="PRINTS" id="PR00032">
    <property type="entry name" value="HTHARAC"/>
</dbReference>
<dbReference type="SMART" id="SM00342">
    <property type="entry name" value="HTH_ARAC"/>
    <property type="match status" value="1"/>
</dbReference>
<dbReference type="STRING" id="990371.SAMN05421813_10681"/>
<dbReference type="EMBL" id="FNHH01000006">
    <property type="protein sequence ID" value="SDM11450.1"/>
    <property type="molecule type" value="Genomic_DNA"/>
</dbReference>
<dbReference type="InterPro" id="IPR018060">
    <property type="entry name" value="HTH_AraC"/>
</dbReference>
<organism evidence="5 6">
    <name type="scientific">Daejeonella rubra</name>
    <dbReference type="NCBI Taxonomy" id="990371"/>
    <lineage>
        <taxon>Bacteria</taxon>
        <taxon>Pseudomonadati</taxon>
        <taxon>Bacteroidota</taxon>
        <taxon>Sphingobacteriia</taxon>
        <taxon>Sphingobacteriales</taxon>
        <taxon>Sphingobacteriaceae</taxon>
        <taxon>Daejeonella</taxon>
    </lineage>
</organism>
<dbReference type="InterPro" id="IPR054015">
    <property type="entry name" value="ExsA-like_N"/>
</dbReference>
<dbReference type="Gene3D" id="1.10.10.60">
    <property type="entry name" value="Homeodomain-like"/>
    <property type="match status" value="1"/>
</dbReference>
<dbReference type="Pfam" id="PF12833">
    <property type="entry name" value="HTH_18"/>
    <property type="match status" value="1"/>
</dbReference>
<proteinExistence type="predicted"/>
<sequence>MVNFIDSVLKHPEYSRQFNCGESLITAFNCPLEARLMKNRFTDLWAQNNYVFYVVDGRKVWHTAHGSYDLKKGSCVFIQKGASIIEQFFDIGFCLVLFFIPDQFICETLKSRSIPIRKMDKNYGTVIPLNTNERLETFFLSISSYFGNTKEPDKGLLELKFRELILTLADDPHNAELLSYFCSLMHEPQSVSMQRIMEDNYCFNLMLEQYAELCNRSLSAFKRDFQKVMHTTPGKWLLEKRLNHALQLLADKEKNVNEVAFESGFENASHFTRSFKERYQATPSAIRKKLSS</sequence>
<protein>
    <submittedName>
        <fullName evidence="5">Helix-turn-helix domain-containing protein</fullName>
    </submittedName>
</protein>
<keyword evidence="3" id="KW-0804">Transcription</keyword>
<evidence type="ECO:0000313" key="5">
    <source>
        <dbReference type="EMBL" id="SDM11450.1"/>
    </source>
</evidence>
<evidence type="ECO:0000256" key="1">
    <source>
        <dbReference type="ARBA" id="ARBA00023015"/>
    </source>
</evidence>
<evidence type="ECO:0000256" key="3">
    <source>
        <dbReference type="ARBA" id="ARBA00023163"/>
    </source>
</evidence>
<dbReference type="PANTHER" id="PTHR43280">
    <property type="entry name" value="ARAC-FAMILY TRANSCRIPTIONAL REGULATOR"/>
    <property type="match status" value="1"/>
</dbReference>
<dbReference type="GO" id="GO:0003700">
    <property type="term" value="F:DNA-binding transcription factor activity"/>
    <property type="evidence" value="ECO:0007669"/>
    <property type="project" value="InterPro"/>
</dbReference>
<evidence type="ECO:0000256" key="2">
    <source>
        <dbReference type="ARBA" id="ARBA00023125"/>
    </source>
</evidence>
<dbReference type="InterPro" id="IPR018062">
    <property type="entry name" value="HTH_AraC-typ_CS"/>
</dbReference>
<dbReference type="Proteomes" id="UP000199226">
    <property type="component" value="Unassembled WGS sequence"/>
</dbReference>
<feature type="domain" description="HTH araC/xylS-type" evidence="4">
    <location>
        <begin position="191"/>
        <end position="289"/>
    </location>
</feature>
<dbReference type="InterPro" id="IPR020449">
    <property type="entry name" value="Tscrpt_reg_AraC-type_HTH"/>
</dbReference>
<reference evidence="6" key="1">
    <citation type="submission" date="2016-10" db="EMBL/GenBank/DDBJ databases">
        <authorList>
            <person name="Varghese N."/>
            <person name="Submissions S."/>
        </authorList>
    </citation>
    <scope>NUCLEOTIDE SEQUENCE [LARGE SCALE GENOMIC DNA]</scope>
    <source>
        <strain evidence="6">DSM 24536</strain>
    </source>
</reference>
<dbReference type="GO" id="GO:0043565">
    <property type="term" value="F:sequence-specific DNA binding"/>
    <property type="evidence" value="ECO:0007669"/>
    <property type="project" value="InterPro"/>
</dbReference>
<dbReference type="InterPro" id="IPR009057">
    <property type="entry name" value="Homeodomain-like_sf"/>
</dbReference>
<keyword evidence="2" id="KW-0238">DNA-binding</keyword>
<name>A0A1G9QKK2_9SPHI</name>
<keyword evidence="6" id="KW-1185">Reference proteome</keyword>
<dbReference type="PROSITE" id="PS00041">
    <property type="entry name" value="HTH_ARAC_FAMILY_1"/>
    <property type="match status" value="1"/>
</dbReference>
<dbReference type="OrthoDB" id="4480133at2"/>
<dbReference type="Pfam" id="PF22200">
    <property type="entry name" value="ExsA_N"/>
    <property type="match status" value="1"/>
</dbReference>
<accession>A0A1G9QKK2</accession>
<dbReference type="AlphaFoldDB" id="A0A1G9QKK2"/>
<dbReference type="SUPFAM" id="SSF46689">
    <property type="entry name" value="Homeodomain-like"/>
    <property type="match status" value="1"/>
</dbReference>
<dbReference type="PANTHER" id="PTHR43280:SF2">
    <property type="entry name" value="HTH-TYPE TRANSCRIPTIONAL REGULATOR EXSA"/>
    <property type="match status" value="1"/>
</dbReference>
<evidence type="ECO:0000259" key="4">
    <source>
        <dbReference type="PROSITE" id="PS01124"/>
    </source>
</evidence>
<evidence type="ECO:0000313" key="6">
    <source>
        <dbReference type="Proteomes" id="UP000199226"/>
    </source>
</evidence>
<keyword evidence="1" id="KW-0805">Transcription regulation</keyword>